<dbReference type="Proteomes" id="UP000520814">
    <property type="component" value="Unassembled WGS sequence"/>
</dbReference>
<dbReference type="InterPro" id="IPR011706">
    <property type="entry name" value="Cu-oxidase_C"/>
</dbReference>
<accession>A0A7W9W9Q1</accession>
<keyword evidence="4" id="KW-0167">Capsid protein</keyword>
<organism evidence="4 5">
    <name type="scientific">Armatimonas rosea</name>
    <dbReference type="NCBI Taxonomy" id="685828"/>
    <lineage>
        <taxon>Bacteria</taxon>
        <taxon>Bacillati</taxon>
        <taxon>Armatimonadota</taxon>
        <taxon>Armatimonadia</taxon>
        <taxon>Armatimonadales</taxon>
        <taxon>Armatimonadaceae</taxon>
        <taxon>Armatimonas</taxon>
    </lineage>
</organism>
<dbReference type="GO" id="GO:0005507">
    <property type="term" value="F:copper ion binding"/>
    <property type="evidence" value="ECO:0007669"/>
    <property type="project" value="InterPro"/>
</dbReference>
<dbReference type="Pfam" id="PF07732">
    <property type="entry name" value="Cu-oxidase_3"/>
    <property type="match status" value="2"/>
</dbReference>
<feature type="domain" description="Plastocyanin-like" evidence="2">
    <location>
        <begin position="479"/>
        <end position="603"/>
    </location>
</feature>
<feature type="domain" description="Plastocyanin-like" evidence="3">
    <location>
        <begin position="41"/>
        <end position="77"/>
    </location>
</feature>
<dbReference type="PANTHER" id="PTHR48267:SF1">
    <property type="entry name" value="BILIRUBIN OXIDASE"/>
    <property type="match status" value="1"/>
</dbReference>
<comment type="similarity">
    <text evidence="1">Belongs to the multicopper oxidase family.</text>
</comment>
<dbReference type="SUPFAM" id="SSF49503">
    <property type="entry name" value="Cupredoxins"/>
    <property type="match status" value="3"/>
</dbReference>
<dbReference type="Gene3D" id="2.60.40.420">
    <property type="entry name" value="Cupredoxins - blue copper proteins"/>
    <property type="match status" value="3"/>
</dbReference>
<dbReference type="InterPro" id="IPR008972">
    <property type="entry name" value="Cupredoxin"/>
</dbReference>
<evidence type="ECO:0000313" key="5">
    <source>
        <dbReference type="Proteomes" id="UP000520814"/>
    </source>
</evidence>
<feature type="domain" description="Plastocyanin-like" evidence="3">
    <location>
        <begin position="115"/>
        <end position="189"/>
    </location>
</feature>
<sequence length="623" mass="69298">MQLTPYKDSLTVPKKLIIKRGKLKIAMVRTRLRLHSELPNTTALWTYEGSAPGPIIEVRRGQKLTVEWKNQLTGTIPLTAARSKQVPGDEDLWHSNVAGIALSSDADEVMITPHIDDLHAHTVVHLHGGKTSPDSDGWTDNVHHLGQTQACVYENDMRSTLLWYHDHAMGVTRFNVFSGLAGFYIIRDADDDKVMSALRASHGLTKKARSPKTPLELPLVIQDRNFLTKANGDLTGELLHIVQDLPLNAAGDKGPMEFFGPYTLVNGTVWPHVDVRPGPYRLRLLNGSNARTYALALVDQNNSPVPNVTMQQIGTDGGLLGAPRPVERIVIAPAERVDLIIDFTSVAAGTKLRFLNTALSPFGNQYVPKPGDTAPSDLLVLPEVMEFRVQGKKCQRLDLPAPLSKFKALTHGDLPHHHNHRLVALVEDTNTFGMLTFLELEKVGPAQTPTPDGMLNLPLDIHPDDPANPLPSVDYRITARMFRDGNPWMVAENATEVWNIINLTGDTHPFHIHLVQFQMLRRTGFDPQNFEYNDGKIANQGPIISKGTSQPLEIGWKDTVRVDPGELVSIAVPFEGFSGQYMYHCHILEHEDHEMMRPFVVMSEETMPFMPSHGHSSGHDHNH</sequence>
<dbReference type="GO" id="GO:0016491">
    <property type="term" value="F:oxidoreductase activity"/>
    <property type="evidence" value="ECO:0007669"/>
    <property type="project" value="InterPro"/>
</dbReference>
<name>A0A7W9W9Q1_ARMRO</name>
<dbReference type="EMBL" id="JACHGW010000013">
    <property type="protein sequence ID" value="MBB6054078.1"/>
    <property type="molecule type" value="Genomic_DNA"/>
</dbReference>
<evidence type="ECO:0000313" key="4">
    <source>
        <dbReference type="EMBL" id="MBB6054078.1"/>
    </source>
</evidence>
<dbReference type="PANTHER" id="PTHR48267">
    <property type="entry name" value="CUPREDOXIN SUPERFAMILY PROTEIN"/>
    <property type="match status" value="1"/>
</dbReference>
<evidence type="ECO:0000256" key="1">
    <source>
        <dbReference type="ARBA" id="ARBA00010609"/>
    </source>
</evidence>
<comment type="caution">
    <text evidence="4">The sequence shown here is derived from an EMBL/GenBank/DDBJ whole genome shotgun (WGS) entry which is preliminary data.</text>
</comment>
<evidence type="ECO:0000259" key="3">
    <source>
        <dbReference type="Pfam" id="PF07732"/>
    </source>
</evidence>
<evidence type="ECO:0000259" key="2">
    <source>
        <dbReference type="Pfam" id="PF07731"/>
    </source>
</evidence>
<gene>
    <name evidence="4" type="ORF">HNQ39_005925</name>
</gene>
<dbReference type="InterPro" id="IPR045087">
    <property type="entry name" value="Cu-oxidase_fam"/>
</dbReference>
<protein>
    <submittedName>
        <fullName evidence="4">Spore coat protein A</fullName>
    </submittedName>
</protein>
<proteinExistence type="inferred from homology"/>
<dbReference type="Pfam" id="PF07731">
    <property type="entry name" value="Cu-oxidase_2"/>
    <property type="match status" value="1"/>
</dbReference>
<keyword evidence="5" id="KW-1185">Reference proteome</keyword>
<dbReference type="InterPro" id="IPR011707">
    <property type="entry name" value="Cu-oxidase-like_N"/>
</dbReference>
<dbReference type="RefSeq" id="WP_184204159.1">
    <property type="nucleotide sequence ID" value="NZ_JACHGW010000013.1"/>
</dbReference>
<dbReference type="AlphaFoldDB" id="A0A7W9W9Q1"/>
<keyword evidence="4" id="KW-0946">Virion</keyword>
<reference evidence="4 5" key="1">
    <citation type="submission" date="2020-08" db="EMBL/GenBank/DDBJ databases">
        <title>Genomic Encyclopedia of Type Strains, Phase IV (KMG-IV): sequencing the most valuable type-strain genomes for metagenomic binning, comparative biology and taxonomic classification.</title>
        <authorList>
            <person name="Goeker M."/>
        </authorList>
    </citation>
    <scope>NUCLEOTIDE SEQUENCE [LARGE SCALE GENOMIC DNA]</scope>
    <source>
        <strain evidence="4 5">DSM 23562</strain>
    </source>
</reference>